<keyword evidence="1" id="KW-0175">Coiled coil</keyword>
<evidence type="ECO:0000256" key="1">
    <source>
        <dbReference type="SAM" id="Coils"/>
    </source>
</evidence>
<organism evidence="4">
    <name type="scientific">Caenorhabditis brenneri</name>
    <name type="common">Nematode worm</name>
    <dbReference type="NCBI Taxonomy" id="135651"/>
    <lineage>
        <taxon>Eukaryota</taxon>
        <taxon>Metazoa</taxon>
        <taxon>Ecdysozoa</taxon>
        <taxon>Nematoda</taxon>
        <taxon>Chromadorea</taxon>
        <taxon>Rhabditida</taxon>
        <taxon>Rhabditina</taxon>
        <taxon>Rhabditomorpha</taxon>
        <taxon>Rhabditoidea</taxon>
        <taxon>Rhabditidae</taxon>
        <taxon>Peloderinae</taxon>
        <taxon>Caenorhabditis</taxon>
    </lineage>
</organism>
<name>G0N9Z2_CAEBE</name>
<feature type="region of interest" description="Disordered" evidence="2">
    <location>
        <begin position="33"/>
        <end position="55"/>
    </location>
</feature>
<dbReference type="EMBL" id="GL379853">
    <property type="protein sequence ID" value="EGT55964.1"/>
    <property type="molecule type" value="Genomic_DNA"/>
</dbReference>
<sequence length="240" mass="28014">MFKATQNQSSTTCPQTRVPSCCVMPVSAVFMNSQPPYSPQTQASTTPGSRSRDMQSISERLDFTALALVSKEMEVEMQAREIEMLRKRNDELSKKTADLTAETQNAYFSLDWKIQIGQKQSQEIENLRRKCYNAQRENEEWKSKYQSALRATQQDTYSMEQFENALKNVLLNNDQIIENLKEIQTDPDEKKELLVGHNETLRLLRESERLNLRVQELEERLRENGDSEQFNFDFCEDSFE</sequence>
<evidence type="ECO:0000256" key="2">
    <source>
        <dbReference type="SAM" id="MobiDB-lite"/>
    </source>
</evidence>
<protein>
    <submittedName>
        <fullName evidence="3">Uncharacterized protein</fullName>
    </submittedName>
</protein>
<dbReference type="InParanoid" id="G0N9Z2"/>
<evidence type="ECO:0000313" key="3">
    <source>
        <dbReference type="EMBL" id="EGT55964.1"/>
    </source>
</evidence>
<evidence type="ECO:0000313" key="4">
    <source>
        <dbReference type="Proteomes" id="UP000008068"/>
    </source>
</evidence>
<gene>
    <name evidence="3" type="ORF">CAEBREN_22616</name>
</gene>
<dbReference type="AlphaFoldDB" id="G0N9Z2"/>
<proteinExistence type="predicted"/>
<dbReference type="Proteomes" id="UP000008068">
    <property type="component" value="Unassembled WGS sequence"/>
</dbReference>
<accession>G0N9Z2</accession>
<feature type="coiled-coil region" evidence="1">
    <location>
        <begin position="68"/>
        <end position="227"/>
    </location>
</feature>
<reference evidence="4" key="1">
    <citation type="submission" date="2011-07" db="EMBL/GenBank/DDBJ databases">
        <authorList>
            <consortium name="Caenorhabditis brenneri Sequencing and Analysis Consortium"/>
            <person name="Wilson R.K."/>
        </authorList>
    </citation>
    <scope>NUCLEOTIDE SEQUENCE [LARGE SCALE GENOMIC DNA]</scope>
    <source>
        <strain evidence="4">PB2801</strain>
    </source>
</reference>
<keyword evidence="4" id="KW-1185">Reference proteome</keyword>
<dbReference type="HOGENOM" id="CLU_1157294_0_0_1"/>